<comment type="function">
    <text evidence="1">Catalyzes the hydrolysis of queuosine 5'-phosphate, releasing the nucleobase queuine (q). Is required for salvage of queuine from exogenous queuosine (Q) that is imported and then converted to queuosine 5'-phosphate intracellularly.</text>
</comment>
<proteinExistence type="inferred from homology"/>
<name>A0A316YQY0_9BASI</name>
<sequence length="403" mass="43921">MSFSDVGPVRPAKDLLKVTRSSCLAAREAAGISISTERIDALLDSMPSTLPTDAKWLESGYKLPLAYPSRHAELNVICHLCFLNSLSGYRAAFHRNTREGAHKNIVKLVLSMYLEDPAGDSGLPLSAATLESLTPLTVLGLWGVPTHVEEAHPNLPGAVVGTRRSDDMFEAAHVLCVAANDTGRRLQQMKCPDLATFVERALSTAKVDSNGDDEAFAALFADAITTALPAFNDAYTIASSSTTVYVHKRAYLLLSWLRARFGNDEKAPPTPDASVLPAFVDNVIPSLLVHWGILDVASAKDESLRAWNAEIIQRDDAGKDKGSDSVVPGPKLAREQAYIIRAAALDACHQISLRAHELAKQDESKRWMAGIHEALVDGYIWTKAKDADLRTVPRMVETETFMY</sequence>
<dbReference type="GO" id="GO:0006400">
    <property type="term" value="P:tRNA modification"/>
    <property type="evidence" value="ECO:0007669"/>
    <property type="project" value="TreeGrafter"/>
</dbReference>
<dbReference type="AlphaFoldDB" id="A0A316YQY0"/>
<reference evidence="2" key="1">
    <citation type="journal article" date="2018" name="Mol. Biol. Evol.">
        <title>Broad Genomic Sampling Reveals a Smut Pathogenic Ancestry of the Fungal Clade Ustilaginomycotina.</title>
        <authorList>
            <person name="Kijpornyongpan T."/>
            <person name="Mondo S.J."/>
            <person name="Barry K."/>
            <person name="Sandor L."/>
            <person name="Lee J."/>
            <person name="Lipzen A."/>
            <person name="Pangilinan J."/>
            <person name="LaButti K."/>
            <person name="Hainaut M."/>
            <person name="Henrissat B."/>
            <person name="Grigoriev I.V."/>
            <person name="Spatafora J.W."/>
            <person name="Aime M.C."/>
        </authorList>
    </citation>
    <scope>NUCLEOTIDE SEQUENCE [LARGE SCALE GENOMIC DNA]</scope>
    <source>
        <strain evidence="2">MCA 4198</strain>
    </source>
</reference>
<dbReference type="RefSeq" id="XP_025378624.1">
    <property type="nucleotide sequence ID" value="XM_025520992.1"/>
</dbReference>
<keyword evidence="3" id="KW-1185">Reference proteome</keyword>
<dbReference type="EMBL" id="KZ819635">
    <property type="protein sequence ID" value="PWN91426.1"/>
    <property type="molecule type" value="Genomic_DNA"/>
</dbReference>
<evidence type="ECO:0000256" key="1">
    <source>
        <dbReference type="RuleBase" id="RU365002"/>
    </source>
</evidence>
<dbReference type="InterPro" id="IPR019438">
    <property type="entry name" value="Q_salvage"/>
</dbReference>
<dbReference type="GeneID" id="37042908"/>
<comment type="catalytic activity">
    <reaction evidence="1">
        <text>queuosine 5'-phosphate + H2O = queuine + D-ribose 5-phosphate</text>
        <dbReference type="Rhea" id="RHEA:75387"/>
        <dbReference type="ChEBI" id="CHEBI:15377"/>
        <dbReference type="ChEBI" id="CHEBI:17433"/>
        <dbReference type="ChEBI" id="CHEBI:78346"/>
        <dbReference type="ChEBI" id="CHEBI:194371"/>
    </reaction>
    <physiologicalReaction direction="left-to-right" evidence="1">
        <dbReference type="Rhea" id="RHEA:75388"/>
    </physiologicalReaction>
</comment>
<dbReference type="PANTHER" id="PTHR21314:SF1">
    <property type="entry name" value="QUEUOSINE SALVAGE PROTEIN"/>
    <property type="match status" value="1"/>
</dbReference>
<dbReference type="OrthoDB" id="416777at2759"/>
<evidence type="ECO:0000313" key="2">
    <source>
        <dbReference type="EMBL" id="PWN91426.1"/>
    </source>
</evidence>
<dbReference type="GO" id="GO:0016787">
    <property type="term" value="F:hydrolase activity"/>
    <property type="evidence" value="ECO:0007669"/>
    <property type="project" value="UniProtKB-KW"/>
</dbReference>
<protein>
    <recommendedName>
        <fullName evidence="1">Queuosine 5'-phosphate N-glycosylase/hydrolase</fullName>
        <ecNumber evidence="1">3.2.2.-</ecNumber>
    </recommendedName>
    <alternativeName>
        <fullName evidence="1">Queuosine-nucleotide N-glycosylase/hydrolase</fullName>
    </alternativeName>
</protein>
<gene>
    <name evidence="2" type="ORF">FA10DRAFT_265284</name>
</gene>
<comment type="similarity">
    <text evidence="1">Belongs to the QNG1 protein family.</text>
</comment>
<accession>A0A316YQY0</accession>
<dbReference type="PANTHER" id="PTHR21314">
    <property type="entry name" value="QUEUOSINE 5'-PHOSPHATE N-GLYCOSYLASE_HYDROLASE-RELATED"/>
    <property type="match status" value="1"/>
</dbReference>
<dbReference type="EC" id="3.2.2.-" evidence="1"/>
<dbReference type="Proteomes" id="UP000245768">
    <property type="component" value="Unassembled WGS sequence"/>
</dbReference>
<organism evidence="2 3">
    <name type="scientific">Acaromyces ingoldii</name>
    <dbReference type="NCBI Taxonomy" id="215250"/>
    <lineage>
        <taxon>Eukaryota</taxon>
        <taxon>Fungi</taxon>
        <taxon>Dikarya</taxon>
        <taxon>Basidiomycota</taxon>
        <taxon>Ustilaginomycotina</taxon>
        <taxon>Exobasidiomycetes</taxon>
        <taxon>Exobasidiales</taxon>
        <taxon>Cryptobasidiaceae</taxon>
        <taxon>Acaromyces</taxon>
    </lineage>
</organism>
<keyword evidence="1" id="KW-0378">Hydrolase</keyword>
<dbReference type="InParanoid" id="A0A316YQY0"/>
<evidence type="ECO:0000313" key="3">
    <source>
        <dbReference type="Proteomes" id="UP000245768"/>
    </source>
</evidence>
<dbReference type="Pfam" id="PF10343">
    <property type="entry name" value="Q_salvage"/>
    <property type="match status" value="1"/>
</dbReference>